<dbReference type="PANTHER" id="PTHR43428">
    <property type="entry name" value="ARSENATE REDUCTASE"/>
    <property type="match status" value="1"/>
</dbReference>
<geneLocation type="plasmid" evidence="1 2">
    <name>pFA1</name>
</geneLocation>
<dbReference type="EMBL" id="AP025315">
    <property type="protein sequence ID" value="BDD11434.1"/>
    <property type="molecule type" value="Genomic_DNA"/>
</dbReference>
<reference evidence="1 2" key="1">
    <citation type="submission" date="2021-12" db="EMBL/GenBank/DDBJ databases">
        <title>Genome sequencing of bacteria with rrn-lacking chromosome and rrn-plasmid.</title>
        <authorList>
            <person name="Anda M."/>
            <person name="Iwasaki W."/>
        </authorList>
    </citation>
    <scope>NUCLEOTIDE SEQUENCE [LARGE SCALE GENOMIC DNA]</scope>
    <source>
        <strain evidence="1 2">DSM 100852</strain>
        <plasmid evidence="1 2">pFA1</plasmid>
    </source>
</reference>
<dbReference type="Proteomes" id="UP001348817">
    <property type="component" value="Plasmid pFA1"/>
</dbReference>
<proteinExistence type="predicted"/>
<protein>
    <submittedName>
        <fullName evidence="1">Arsenate reductase</fullName>
    </submittedName>
</protein>
<dbReference type="SUPFAM" id="SSF52788">
    <property type="entry name" value="Phosphotyrosine protein phosphatases I"/>
    <property type="match status" value="1"/>
</dbReference>
<dbReference type="KEGG" id="fax:FUAX_38660"/>
<dbReference type="RefSeq" id="WP_338394930.1">
    <property type="nucleotide sequence ID" value="NZ_AP025315.1"/>
</dbReference>
<evidence type="ECO:0000313" key="2">
    <source>
        <dbReference type="Proteomes" id="UP001348817"/>
    </source>
</evidence>
<keyword evidence="1" id="KW-0614">Plasmid</keyword>
<keyword evidence="2" id="KW-1185">Reference proteome</keyword>
<dbReference type="AlphaFoldDB" id="A0AAU9DA18"/>
<gene>
    <name evidence="1" type="primary">arsC_2</name>
    <name evidence="1" type="ORF">FUAX_38660</name>
</gene>
<name>A0AAU9DA18_9BACT</name>
<sequence>MKLLSKLDKYIAEVALELAAVPANRVSEIERLAESIKSTLRIRDFVNLSFICTHNSRRSHIAQVWAGALAVHFGFDEKRIRTFSGGTVITVPNVRVISGLRRAGFEVDPITCSKGPAYLVTFAPDYPPIKLYSKLYDDPSNPKQDFYAIITCQEANKACPAGIGTDHRSLLKYEDPQRYDDTPLEDIMYDKCIREIGREMYLLMSKVRVLIPDTRALRTGRGLGKTG</sequence>
<dbReference type="Gene3D" id="3.40.50.2300">
    <property type="match status" value="1"/>
</dbReference>
<evidence type="ECO:0000313" key="1">
    <source>
        <dbReference type="EMBL" id="BDD11434.1"/>
    </source>
</evidence>
<organism evidence="1 2">
    <name type="scientific">Fulvitalea axinellae</name>
    <dbReference type="NCBI Taxonomy" id="1182444"/>
    <lineage>
        <taxon>Bacteria</taxon>
        <taxon>Pseudomonadati</taxon>
        <taxon>Bacteroidota</taxon>
        <taxon>Cytophagia</taxon>
        <taxon>Cytophagales</taxon>
        <taxon>Persicobacteraceae</taxon>
        <taxon>Fulvitalea</taxon>
    </lineage>
</organism>
<dbReference type="InterPro" id="IPR036196">
    <property type="entry name" value="Ptyr_pPase_sf"/>
</dbReference>
<accession>A0AAU9DA18</accession>
<dbReference type="PANTHER" id="PTHR43428:SF1">
    <property type="entry name" value="ARSENATE REDUCTASE"/>
    <property type="match status" value="1"/>
</dbReference>